<dbReference type="EMBL" id="DS999644">
    <property type="protein sequence ID" value="EFE77306.2"/>
    <property type="molecule type" value="Genomic_DNA"/>
</dbReference>
<name>D6AJN4_STRFL</name>
<sequence>MVSPLLASARPPAWRAPLTVPCCEPSSACGQAATREGRRRSDPVIAPPAVPAPSLRWGMVDTAATPAVLVNSSDSMGRGTSEHAQSGPVRCRGAASTAVPVRRPSGARPSEGGPPSTH</sequence>
<evidence type="ECO:0000313" key="2">
    <source>
        <dbReference type="EMBL" id="EFE77306.2"/>
    </source>
</evidence>
<accession>D6AJN4</accession>
<reference evidence="3" key="1">
    <citation type="submission" date="2008-10" db="EMBL/GenBank/DDBJ databases">
        <authorList>
            <person name="Molnar K."/>
        </authorList>
    </citation>
    <scope>NUCLEOTIDE SEQUENCE [LARGE SCALE GENOMIC DNA]</scope>
    <source>
        <strain evidence="3">NRRL 15998</strain>
    </source>
</reference>
<evidence type="ECO:0000313" key="3">
    <source>
        <dbReference type="Proteomes" id="UP000003986"/>
    </source>
</evidence>
<protein>
    <submittedName>
        <fullName evidence="2">Predicted protein</fullName>
    </submittedName>
</protein>
<gene>
    <name evidence="2" type="ORF">SSGG_04673</name>
</gene>
<feature type="region of interest" description="Disordered" evidence="1">
    <location>
        <begin position="71"/>
        <end position="118"/>
    </location>
</feature>
<feature type="region of interest" description="Disordered" evidence="1">
    <location>
        <begin position="27"/>
        <end position="54"/>
    </location>
</feature>
<proteinExistence type="predicted"/>
<dbReference type="AlphaFoldDB" id="D6AJN4"/>
<reference evidence="3" key="2">
    <citation type="submission" date="2008-12" db="EMBL/GenBank/DDBJ databases">
        <title>Annotation of Streptomyces roseosporus strain NRRL 15998.</title>
        <authorList>
            <consortium name="The Broad Institute Genome Sequencing Platform"/>
            <consortium name="Broad Institute Microbial Sequencing Center"/>
            <person name="Fischbach M."/>
            <person name="Ward D."/>
            <person name="Young S."/>
            <person name="Kodira C.D."/>
            <person name="Zeng Q."/>
            <person name="Koehrsen M."/>
            <person name="Godfrey P."/>
            <person name="Alvarado L."/>
            <person name="Berlin A.M."/>
            <person name="Borenstein D."/>
            <person name="Chen Z."/>
            <person name="Engels R."/>
            <person name="Freedman E."/>
            <person name="Gellesch M."/>
            <person name="Goldberg J."/>
            <person name="Griggs A."/>
            <person name="Gujja S."/>
            <person name="Heiman D.I."/>
            <person name="Hepburn T.A."/>
            <person name="Howarth C."/>
            <person name="Jen D."/>
            <person name="Larson L."/>
            <person name="Lewis B."/>
            <person name="Mehta T."/>
            <person name="Park D."/>
            <person name="Pearson M."/>
            <person name="Roberts A."/>
            <person name="Saif S."/>
            <person name="Shea T.D."/>
            <person name="Shenoy N."/>
            <person name="Sisk P."/>
            <person name="Stolte C."/>
            <person name="Sykes S.N."/>
            <person name="Walk T."/>
            <person name="White J."/>
            <person name="Yandava C."/>
            <person name="Straight P."/>
            <person name="Clardy J."/>
            <person name="Hung D."/>
            <person name="Kolter R."/>
            <person name="Mekalanos J."/>
            <person name="Walker S."/>
            <person name="Walsh C.T."/>
            <person name="Wieland B.L.C."/>
            <person name="Ilzarbe M."/>
            <person name="Galagan J."/>
            <person name="Nusbaum C."/>
            <person name="Birren B."/>
        </authorList>
    </citation>
    <scope>NUCLEOTIDE SEQUENCE [LARGE SCALE GENOMIC DNA]</scope>
    <source>
        <strain evidence="3">NRRL 15998</strain>
    </source>
</reference>
<organism evidence="2 3">
    <name type="scientific">Streptomyces filamentosus NRRL 15998</name>
    <dbReference type="NCBI Taxonomy" id="457431"/>
    <lineage>
        <taxon>Bacteria</taxon>
        <taxon>Bacillati</taxon>
        <taxon>Actinomycetota</taxon>
        <taxon>Actinomycetes</taxon>
        <taxon>Kitasatosporales</taxon>
        <taxon>Streptomycetaceae</taxon>
        <taxon>Streptomyces</taxon>
    </lineage>
</organism>
<evidence type="ECO:0000256" key="1">
    <source>
        <dbReference type="SAM" id="MobiDB-lite"/>
    </source>
</evidence>
<dbReference type="Proteomes" id="UP000003986">
    <property type="component" value="Unassembled WGS sequence"/>
</dbReference>